<keyword evidence="1" id="KW-0812">Transmembrane</keyword>
<dbReference type="EMBL" id="BAABHB010000003">
    <property type="protein sequence ID" value="GAA4404218.1"/>
    <property type="molecule type" value="Genomic_DNA"/>
</dbReference>
<organism evidence="2 3">
    <name type="scientific">Nibrella viscosa</name>
    <dbReference type="NCBI Taxonomy" id="1084524"/>
    <lineage>
        <taxon>Bacteria</taxon>
        <taxon>Pseudomonadati</taxon>
        <taxon>Bacteroidota</taxon>
        <taxon>Cytophagia</taxon>
        <taxon>Cytophagales</taxon>
        <taxon>Spirosomataceae</taxon>
        <taxon>Nibrella</taxon>
    </lineage>
</organism>
<keyword evidence="1" id="KW-0472">Membrane</keyword>
<protein>
    <recommendedName>
        <fullName evidence="4">Membrane or secreted protein</fullName>
    </recommendedName>
</protein>
<dbReference type="Proteomes" id="UP001500936">
    <property type="component" value="Unassembled WGS sequence"/>
</dbReference>
<evidence type="ECO:0000313" key="2">
    <source>
        <dbReference type="EMBL" id="GAA4404218.1"/>
    </source>
</evidence>
<dbReference type="RefSeq" id="WP_345266798.1">
    <property type="nucleotide sequence ID" value="NZ_BAABHB010000003.1"/>
</dbReference>
<sequence>MLAVILVSGLLMLVAFFLFSVRLLFVKGGEFRGTCAGNNPMLNKSDVVCGVCGRKPGEECANPEKMPAIYQTPA</sequence>
<proteinExistence type="predicted"/>
<evidence type="ECO:0000313" key="3">
    <source>
        <dbReference type="Proteomes" id="UP001500936"/>
    </source>
</evidence>
<keyword evidence="1" id="KW-1133">Transmembrane helix</keyword>
<reference evidence="3" key="1">
    <citation type="journal article" date="2019" name="Int. J. Syst. Evol. Microbiol.">
        <title>The Global Catalogue of Microorganisms (GCM) 10K type strain sequencing project: providing services to taxonomists for standard genome sequencing and annotation.</title>
        <authorList>
            <consortium name="The Broad Institute Genomics Platform"/>
            <consortium name="The Broad Institute Genome Sequencing Center for Infectious Disease"/>
            <person name="Wu L."/>
            <person name="Ma J."/>
        </authorList>
    </citation>
    <scope>NUCLEOTIDE SEQUENCE [LARGE SCALE GENOMIC DNA]</scope>
    <source>
        <strain evidence="3">JCM 17925</strain>
    </source>
</reference>
<comment type="caution">
    <text evidence="2">The sequence shown here is derived from an EMBL/GenBank/DDBJ whole genome shotgun (WGS) entry which is preliminary data.</text>
</comment>
<feature type="transmembrane region" description="Helical" evidence="1">
    <location>
        <begin position="6"/>
        <end position="25"/>
    </location>
</feature>
<evidence type="ECO:0000256" key="1">
    <source>
        <dbReference type="SAM" id="Phobius"/>
    </source>
</evidence>
<evidence type="ECO:0008006" key="4">
    <source>
        <dbReference type="Google" id="ProtNLM"/>
    </source>
</evidence>
<accession>A0ABP8KCQ6</accession>
<name>A0ABP8KCQ6_9BACT</name>
<keyword evidence="3" id="KW-1185">Reference proteome</keyword>
<gene>
    <name evidence="2" type="ORF">GCM10023187_21230</name>
</gene>